<gene>
    <name evidence="1" type="ORF">EV192_1141</name>
</gene>
<dbReference type="SUPFAM" id="SSF53474">
    <property type="entry name" value="alpha/beta-Hydrolases"/>
    <property type="match status" value="1"/>
</dbReference>
<dbReference type="Gene3D" id="3.40.50.1820">
    <property type="entry name" value="alpha/beta hydrolase"/>
    <property type="match status" value="1"/>
</dbReference>
<proteinExistence type="predicted"/>
<reference evidence="1 2" key="1">
    <citation type="submission" date="2019-03" db="EMBL/GenBank/DDBJ databases">
        <title>Genomic Encyclopedia of Type Strains, Phase IV (KMG-IV): sequencing the most valuable type-strain genomes for metagenomic binning, comparative biology and taxonomic classification.</title>
        <authorList>
            <person name="Goeker M."/>
        </authorList>
    </citation>
    <scope>NUCLEOTIDE SEQUENCE [LARGE SCALE GENOMIC DNA]</scope>
    <source>
        <strain evidence="1 2">DSM 45934</strain>
    </source>
</reference>
<dbReference type="Proteomes" id="UP000295680">
    <property type="component" value="Unassembled WGS sequence"/>
</dbReference>
<protein>
    <recommendedName>
        <fullName evidence="3">Prolyl oligopeptidase family protein</fullName>
    </recommendedName>
</protein>
<sequence>MLDGEFRVGRVLFEEFRHYEPLKYLVASTVPALVVHGDQDAAVSYEIARQAADTKPNIDFHTVHDSDHGFDTWGTGE</sequence>
<accession>A0A4R2IYX0</accession>
<organism evidence="1 2">
    <name type="scientific">Actinocrispum wychmicini</name>
    <dbReference type="NCBI Taxonomy" id="1213861"/>
    <lineage>
        <taxon>Bacteria</taxon>
        <taxon>Bacillati</taxon>
        <taxon>Actinomycetota</taxon>
        <taxon>Actinomycetes</taxon>
        <taxon>Pseudonocardiales</taxon>
        <taxon>Pseudonocardiaceae</taxon>
        <taxon>Actinocrispum</taxon>
    </lineage>
</organism>
<keyword evidence="2" id="KW-1185">Reference proteome</keyword>
<dbReference type="RefSeq" id="WP_243727476.1">
    <property type="nucleotide sequence ID" value="NZ_SLWS01000014.1"/>
</dbReference>
<dbReference type="InterPro" id="IPR029058">
    <property type="entry name" value="AB_hydrolase_fold"/>
</dbReference>
<evidence type="ECO:0000313" key="2">
    <source>
        <dbReference type="Proteomes" id="UP000295680"/>
    </source>
</evidence>
<evidence type="ECO:0008006" key="3">
    <source>
        <dbReference type="Google" id="ProtNLM"/>
    </source>
</evidence>
<evidence type="ECO:0000313" key="1">
    <source>
        <dbReference type="EMBL" id="TCO49636.1"/>
    </source>
</evidence>
<dbReference type="AlphaFoldDB" id="A0A4R2IYX0"/>
<comment type="caution">
    <text evidence="1">The sequence shown here is derived from an EMBL/GenBank/DDBJ whole genome shotgun (WGS) entry which is preliminary data.</text>
</comment>
<dbReference type="EMBL" id="SLWS01000014">
    <property type="protein sequence ID" value="TCO49636.1"/>
    <property type="molecule type" value="Genomic_DNA"/>
</dbReference>
<name>A0A4R2IYX0_9PSEU</name>